<organism evidence="1 2">
    <name type="scientific">Sphingobacterium cellulitidis</name>
    <dbReference type="NCBI Taxonomy" id="1768011"/>
    <lineage>
        <taxon>Bacteria</taxon>
        <taxon>Pseudomonadati</taxon>
        <taxon>Bacteroidota</taxon>
        <taxon>Sphingobacteriia</taxon>
        <taxon>Sphingobacteriales</taxon>
        <taxon>Sphingobacteriaceae</taxon>
        <taxon>Sphingobacterium</taxon>
    </lineage>
</organism>
<gene>
    <name evidence="1" type="ORF">GCM10011516_05740</name>
</gene>
<protein>
    <recommendedName>
        <fullName evidence="3">Photosynthesis system II assembly factor Ycf48/Hcf136-like domain-containing protein</fullName>
    </recommendedName>
</protein>
<comment type="caution">
    <text evidence="1">The sequence shown here is derived from an EMBL/GenBank/DDBJ whole genome shotgun (WGS) entry which is preliminary data.</text>
</comment>
<dbReference type="Gene3D" id="2.130.10.10">
    <property type="entry name" value="YVTN repeat-like/Quinoprotein amine dehydrogenase"/>
    <property type="match status" value="1"/>
</dbReference>
<evidence type="ECO:0008006" key="3">
    <source>
        <dbReference type="Google" id="ProtNLM"/>
    </source>
</evidence>
<evidence type="ECO:0000313" key="1">
    <source>
        <dbReference type="EMBL" id="GGE10863.1"/>
    </source>
</evidence>
<name>A0A8H9KUL4_9SPHI</name>
<accession>A0A8H9KUL4</accession>
<dbReference type="Proteomes" id="UP000614460">
    <property type="component" value="Unassembled WGS sequence"/>
</dbReference>
<dbReference type="AlphaFoldDB" id="A0A8H9KUL4"/>
<dbReference type="InterPro" id="IPR015943">
    <property type="entry name" value="WD40/YVTN_repeat-like_dom_sf"/>
</dbReference>
<reference evidence="1" key="2">
    <citation type="submission" date="2020-09" db="EMBL/GenBank/DDBJ databases">
        <authorList>
            <person name="Sun Q."/>
            <person name="Zhou Y."/>
        </authorList>
    </citation>
    <scope>NUCLEOTIDE SEQUENCE</scope>
    <source>
        <strain evidence="1">CGMCC 1.15966</strain>
    </source>
</reference>
<reference evidence="1" key="1">
    <citation type="journal article" date="2014" name="Int. J. Syst. Evol. Microbiol.">
        <title>Complete genome sequence of Corynebacterium casei LMG S-19264T (=DSM 44701T), isolated from a smear-ripened cheese.</title>
        <authorList>
            <consortium name="US DOE Joint Genome Institute (JGI-PGF)"/>
            <person name="Walter F."/>
            <person name="Albersmeier A."/>
            <person name="Kalinowski J."/>
            <person name="Ruckert C."/>
        </authorList>
    </citation>
    <scope>NUCLEOTIDE SEQUENCE</scope>
    <source>
        <strain evidence="1">CGMCC 1.15966</strain>
    </source>
</reference>
<sequence length="398" mass="45697">MNWNKIKSNFRTVLVTSLFVPVLHACQAQEETHYVPVLEVSELTEGEPNGYDIAFQPTKIKNLANDTEAEILFQNEELSFGFFNDVLFTNPQQGLIVGGTRLAIRTTLDGGKNWRAYDFSRFANAFHSTAQTKDHVYVLGESKYVFRSNKQFENWEVFDCKDLYPDAESITWYKLRFLNDNFGIAVGERKDKLEPLMMLTKNAGKSWESVSLNDSLLNNKSWIDITILDTLNWLVLDAAIGSPFYTADAGKTWSDYTSPLQTNVDATLRSLWMVNPKELYGVGSRSFWRSTDFGKNWMRLDISKPFNPIEDYNEGDYLVFTDITGIDDDIYLTSTADYIDDGRYAFAYKFDRASELLKPILLSDTAAFVGESHAIYALDKENIFIMDRDKLYRVKDKK</sequence>
<dbReference type="EMBL" id="BMKM01000001">
    <property type="protein sequence ID" value="GGE10863.1"/>
    <property type="molecule type" value="Genomic_DNA"/>
</dbReference>
<evidence type="ECO:0000313" key="2">
    <source>
        <dbReference type="Proteomes" id="UP000614460"/>
    </source>
</evidence>
<dbReference type="SUPFAM" id="SSF110296">
    <property type="entry name" value="Oligoxyloglucan reducing end-specific cellobiohydrolase"/>
    <property type="match status" value="1"/>
</dbReference>
<proteinExistence type="predicted"/>
<keyword evidence="2" id="KW-1185">Reference proteome</keyword>
<dbReference type="RefSeq" id="WP_182497835.1">
    <property type="nucleotide sequence ID" value="NZ_BMKM01000001.1"/>
</dbReference>